<dbReference type="RefSeq" id="WP_222157933.1">
    <property type="nucleotide sequence ID" value="NZ_CP081864.1"/>
</dbReference>
<sequence>MAFDKGRFPPLYIAAYLDPQGMITALGQPGVATLFVPLRSGWQCCREVPCPSTASMSLAALRQQTVTMLEALPECRHIVAREIQGVLLAWLDGRGITMWRGSGKPAPLLDGIAERIHASSPVTPLHPETYFQPGKQSGDFHFNLIEALANSHEGHTSRRLLQPFLQQKQFRRLDVICDHLPKWFATLDAREFSIVSEPRADGTFCVVVMPRHV</sequence>
<gene>
    <name evidence="1" type="ORF">K6K13_16335</name>
</gene>
<keyword evidence="2" id="KW-1185">Reference proteome</keyword>
<evidence type="ECO:0008006" key="3">
    <source>
        <dbReference type="Google" id="ProtNLM"/>
    </source>
</evidence>
<dbReference type="InterPro" id="IPR014287">
    <property type="entry name" value="Nase_Fe-Fe_AnfO"/>
</dbReference>
<reference evidence="1 2" key="1">
    <citation type="submission" date="2021-08" db="EMBL/GenBank/DDBJ databases">
        <title>Culture and genomic analysis of Symbiopectobacterium purcellii sp. nov. gen. nov., isolated from the leafhopper Empoasca decipiens.</title>
        <authorList>
            <person name="Nadal-Jimenez P."/>
            <person name="Siozios S."/>
            <person name="Halliday N."/>
            <person name="Camara M."/>
            <person name="Hurst G.D.D."/>
        </authorList>
    </citation>
    <scope>NUCLEOTIDE SEQUENCE [LARGE SCALE GENOMIC DNA]</scope>
    <source>
        <strain evidence="1 2">SyEd1</strain>
    </source>
</reference>
<accession>A0ABX9AP98</accession>
<proteinExistence type="predicted"/>
<evidence type="ECO:0000313" key="1">
    <source>
        <dbReference type="EMBL" id="QZN94820.1"/>
    </source>
</evidence>
<dbReference type="Pfam" id="PF09582">
    <property type="entry name" value="AnfO_nitrog"/>
    <property type="match status" value="1"/>
</dbReference>
<evidence type="ECO:0000313" key="2">
    <source>
        <dbReference type="Proteomes" id="UP000825886"/>
    </source>
</evidence>
<dbReference type="Proteomes" id="UP000825886">
    <property type="component" value="Chromosome"/>
</dbReference>
<protein>
    <recommendedName>
        <fullName evidence="3">Fe-only nitrogenase accessory protein AnfO</fullName>
    </recommendedName>
</protein>
<name>A0ABX9AP98_9ENTR</name>
<organism evidence="1 2">
    <name type="scientific">Symbiopectobacterium purcellii</name>
    <dbReference type="NCBI Taxonomy" id="2871826"/>
    <lineage>
        <taxon>Bacteria</taxon>
        <taxon>Pseudomonadati</taxon>
        <taxon>Pseudomonadota</taxon>
        <taxon>Gammaproteobacteria</taxon>
        <taxon>Enterobacterales</taxon>
        <taxon>Enterobacteriaceae</taxon>
    </lineage>
</organism>
<dbReference type="EMBL" id="CP081864">
    <property type="protein sequence ID" value="QZN94820.1"/>
    <property type="molecule type" value="Genomic_DNA"/>
</dbReference>